<organism evidence="2 3">
    <name type="scientific">Streptomyces hiroshimensis</name>
    <dbReference type="NCBI Taxonomy" id="66424"/>
    <lineage>
        <taxon>Bacteria</taxon>
        <taxon>Bacillati</taxon>
        <taxon>Actinomycetota</taxon>
        <taxon>Actinomycetes</taxon>
        <taxon>Kitasatosporales</taxon>
        <taxon>Streptomycetaceae</taxon>
        <taxon>Streptomyces</taxon>
    </lineage>
</organism>
<sequence>MAAVAAGAIGFGRWLDGAWQGTPYPVADPAATARRLDGHTQALYDALGLPRAGLAEDWPGDGMHAGLSSCPRRGLRHFPEGLSDSPPSEPGVTTVSEDWALKGVSPAQAGPALERARERMTQRGWKVTDYEHSGPRLWLRLTHPGTGDSLSAEAYPGDRLGVAAYADCARYPSDTPMDLYDKPRLPARQAPAPLRQAAVPGNERR</sequence>
<evidence type="ECO:0000313" key="2">
    <source>
        <dbReference type="EMBL" id="GGX82760.1"/>
    </source>
</evidence>
<comment type="caution">
    <text evidence="2">The sequence shown here is derived from an EMBL/GenBank/DDBJ whole genome shotgun (WGS) entry which is preliminary data.</text>
</comment>
<feature type="compositionally biased region" description="Low complexity" evidence="1">
    <location>
        <begin position="186"/>
        <end position="198"/>
    </location>
</feature>
<dbReference type="EMBL" id="BMUT01000005">
    <property type="protein sequence ID" value="GGX82760.1"/>
    <property type="molecule type" value="Genomic_DNA"/>
</dbReference>
<feature type="region of interest" description="Disordered" evidence="1">
    <location>
        <begin position="173"/>
        <end position="205"/>
    </location>
</feature>
<name>A0ABQ2YGD9_9ACTN</name>
<protein>
    <submittedName>
        <fullName evidence="2">Uncharacterized protein</fullName>
    </submittedName>
</protein>
<gene>
    <name evidence="2" type="ORF">GCM10010324_30550</name>
</gene>
<keyword evidence="3" id="KW-1185">Reference proteome</keyword>
<proteinExistence type="predicted"/>
<reference evidence="3" key="1">
    <citation type="journal article" date="2019" name="Int. J. Syst. Evol. Microbiol.">
        <title>The Global Catalogue of Microorganisms (GCM) 10K type strain sequencing project: providing services to taxonomists for standard genome sequencing and annotation.</title>
        <authorList>
            <consortium name="The Broad Institute Genomics Platform"/>
            <consortium name="The Broad Institute Genome Sequencing Center for Infectious Disease"/>
            <person name="Wu L."/>
            <person name="Ma J."/>
        </authorList>
    </citation>
    <scope>NUCLEOTIDE SEQUENCE [LARGE SCALE GENOMIC DNA]</scope>
    <source>
        <strain evidence="3">JCM 4586</strain>
    </source>
</reference>
<dbReference type="Proteomes" id="UP000659223">
    <property type="component" value="Unassembled WGS sequence"/>
</dbReference>
<accession>A0ABQ2YGD9</accession>
<evidence type="ECO:0000256" key="1">
    <source>
        <dbReference type="SAM" id="MobiDB-lite"/>
    </source>
</evidence>
<evidence type="ECO:0000313" key="3">
    <source>
        <dbReference type="Proteomes" id="UP000659223"/>
    </source>
</evidence>